<feature type="domain" description="OBG-type G" evidence="5">
    <location>
        <begin position="535"/>
        <end position="702"/>
    </location>
</feature>
<feature type="region of interest" description="Disordered" evidence="4">
    <location>
        <begin position="705"/>
        <end position="725"/>
    </location>
</feature>
<dbReference type="PANTHER" id="PTHR11702:SF31">
    <property type="entry name" value="MITOCHONDRIAL RIBOSOME-ASSOCIATED GTPASE 2"/>
    <property type="match status" value="1"/>
</dbReference>
<dbReference type="InterPro" id="IPR027417">
    <property type="entry name" value="P-loop_NTPase"/>
</dbReference>
<dbReference type="Pfam" id="PF01018">
    <property type="entry name" value="GTP1_OBG"/>
    <property type="match status" value="2"/>
</dbReference>
<dbReference type="EMBL" id="JAEPRB010000163">
    <property type="protein sequence ID" value="KAG2219803.1"/>
    <property type="molecule type" value="Genomic_DNA"/>
</dbReference>
<name>A0A8H7VKG4_9FUNG</name>
<evidence type="ECO:0000259" key="6">
    <source>
        <dbReference type="PROSITE" id="PS51883"/>
    </source>
</evidence>
<dbReference type="SUPFAM" id="SSF82051">
    <property type="entry name" value="Obg GTP-binding protein N-terminal domain"/>
    <property type="match status" value="1"/>
</dbReference>
<dbReference type="PROSITE" id="PS51883">
    <property type="entry name" value="OBG"/>
    <property type="match status" value="1"/>
</dbReference>
<comment type="similarity">
    <text evidence="1">Belongs to the TRAFAC class OBG-HflX-like GTPase superfamily. OBG GTPase family.</text>
</comment>
<gene>
    <name evidence="7" type="ORF">INT45_001135</name>
</gene>
<evidence type="ECO:0000256" key="4">
    <source>
        <dbReference type="SAM" id="MobiDB-lite"/>
    </source>
</evidence>
<dbReference type="InterPro" id="IPR031167">
    <property type="entry name" value="G_OBG"/>
</dbReference>
<dbReference type="InterPro" id="IPR005225">
    <property type="entry name" value="Small_GTP-bd"/>
</dbReference>
<dbReference type="GO" id="GO:0005525">
    <property type="term" value="F:GTP binding"/>
    <property type="evidence" value="ECO:0007669"/>
    <property type="project" value="UniProtKB-KW"/>
</dbReference>
<feature type="compositionally biased region" description="Basic and acidic residues" evidence="4">
    <location>
        <begin position="705"/>
        <end position="717"/>
    </location>
</feature>
<feature type="region of interest" description="Disordered" evidence="4">
    <location>
        <begin position="268"/>
        <end position="287"/>
    </location>
</feature>
<dbReference type="InterPro" id="IPR036726">
    <property type="entry name" value="GTP1_OBG_dom_sf"/>
</dbReference>
<dbReference type="InterPro" id="IPR006169">
    <property type="entry name" value="GTP1_OBG_dom"/>
</dbReference>
<dbReference type="NCBIfam" id="TIGR00231">
    <property type="entry name" value="small_GTP"/>
    <property type="match status" value="1"/>
</dbReference>
<keyword evidence="8" id="KW-1185">Reference proteome</keyword>
<reference evidence="7 8" key="1">
    <citation type="submission" date="2020-12" db="EMBL/GenBank/DDBJ databases">
        <title>Metabolic potential, ecology and presence of endohyphal bacteria is reflected in genomic diversity of Mucoromycotina.</title>
        <authorList>
            <person name="Muszewska A."/>
            <person name="Okrasinska A."/>
            <person name="Steczkiewicz K."/>
            <person name="Drgas O."/>
            <person name="Orlowska M."/>
            <person name="Perlinska-Lenart U."/>
            <person name="Aleksandrzak-Piekarczyk T."/>
            <person name="Szatraj K."/>
            <person name="Zielenkiewicz U."/>
            <person name="Pilsyk S."/>
            <person name="Malc E."/>
            <person name="Mieczkowski P."/>
            <person name="Kruszewska J.S."/>
            <person name="Biernat P."/>
            <person name="Pawlowska J."/>
        </authorList>
    </citation>
    <scope>NUCLEOTIDE SEQUENCE [LARGE SCALE GENOMIC DNA]</scope>
    <source>
        <strain evidence="7 8">CBS 142.35</strain>
    </source>
</reference>
<protein>
    <recommendedName>
        <fullName evidence="9">Obg family GTPase CgtA</fullName>
    </recommendedName>
</protein>
<dbReference type="CDD" id="cd01898">
    <property type="entry name" value="Obg"/>
    <property type="match status" value="1"/>
</dbReference>
<accession>A0A8H7VKG4</accession>
<dbReference type="PROSITE" id="PS51710">
    <property type="entry name" value="G_OBG"/>
    <property type="match status" value="1"/>
</dbReference>
<dbReference type="GO" id="GO:0003924">
    <property type="term" value="F:GTPase activity"/>
    <property type="evidence" value="ECO:0007669"/>
    <property type="project" value="InterPro"/>
</dbReference>
<proteinExistence type="inferred from homology"/>
<dbReference type="Gene3D" id="3.40.50.300">
    <property type="entry name" value="P-loop containing nucleotide triphosphate hydrolases"/>
    <property type="match status" value="1"/>
</dbReference>
<dbReference type="InterPro" id="IPR014100">
    <property type="entry name" value="GTP-bd_Obg/CgtA"/>
</dbReference>
<dbReference type="InterPro" id="IPR035992">
    <property type="entry name" value="Ricin_B-like_lectins"/>
</dbReference>
<dbReference type="PANTHER" id="PTHR11702">
    <property type="entry name" value="DEVELOPMENTALLY REGULATED GTP-BINDING PROTEIN-RELATED"/>
    <property type="match status" value="1"/>
</dbReference>
<dbReference type="CDD" id="cd23454">
    <property type="entry name" value="beta-trefoil_Ricin_GllA-1"/>
    <property type="match status" value="1"/>
</dbReference>
<organism evidence="7 8">
    <name type="scientific">Circinella minor</name>
    <dbReference type="NCBI Taxonomy" id="1195481"/>
    <lineage>
        <taxon>Eukaryota</taxon>
        <taxon>Fungi</taxon>
        <taxon>Fungi incertae sedis</taxon>
        <taxon>Mucoromycota</taxon>
        <taxon>Mucoromycotina</taxon>
        <taxon>Mucoromycetes</taxon>
        <taxon>Mucorales</taxon>
        <taxon>Lichtheimiaceae</taxon>
        <taxon>Circinella</taxon>
    </lineage>
</organism>
<evidence type="ECO:0000256" key="1">
    <source>
        <dbReference type="ARBA" id="ARBA00007699"/>
    </source>
</evidence>
<dbReference type="SUPFAM" id="SSF52540">
    <property type="entry name" value="P-loop containing nucleoside triphosphate hydrolases"/>
    <property type="match status" value="1"/>
</dbReference>
<dbReference type="Gene3D" id="2.80.10.50">
    <property type="match status" value="1"/>
</dbReference>
<dbReference type="Proteomes" id="UP000646827">
    <property type="component" value="Unassembled WGS sequence"/>
</dbReference>
<keyword evidence="2" id="KW-0547">Nucleotide-binding</keyword>
<dbReference type="SUPFAM" id="SSF50370">
    <property type="entry name" value="Ricin B-like lectins"/>
    <property type="match status" value="1"/>
</dbReference>
<dbReference type="InterPro" id="IPR045086">
    <property type="entry name" value="OBG_GTPase"/>
</dbReference>
<dbReference type="InterPro" id="IPR022234">
    <property type="entry name" value="DUF3759"/>
</dbReference>
<dbReference type="HAMAP" id="MF_01454">
    <property type="entry name" value="GTPase_Obg"/>
    <property type="match status" value="1"/>
</dbReference>
<keyword evidence="3" id="KW-0342">GTP-binding</keyword>
<feature type="domain" description="Obg" evidence="6">
    <location>
        <begin position="311"/>
        <end position="534"/>
    </location>
</feature>
<dbReference type="GO" id="GO:0005739">
    <property type="term" value="C:mitochondrion"/>
    <property type="evidence" value="ECO:0007669"/>
    <property type="project" value="TreeGrafter"/>
</dbReference>
<comment type="caution">
    <text evidence="7">The sequence shown here is derived from an EMBL/GenBank/DDBJ whole genome shotgun (WGS) entry which is preliminary data.</text>
</comment>
<dbReference type="Pfam" id="PF12585">
    <property type="entry name" value="DUF3759"/>
    <property type="match status" value="1"/>
</dbReference>
<feature type="compositionally biased region" description="Acidic residues" evidence="4">
    <location>
        <begin position="164"/>
        <end position="173"/>
    </location>
</feature>
<evidence type="ECO:0000256" key="2">
    <source>
        <dbReference type="ARBA" id="ARBA00022741"/>
    </source>
</evidence>
<dbReference type="OrthoDB" id="347018at2759"/>
<dbReference type="GO" id="GO:0000287">
    <property type="term" value="F:magnesium ion binding"/>
    <property type="evidence" value="ECO:0007669"/>
    <property type="project" value="InterPro"/>
</dbReference>
<dbReference type="PRINTS" id="PR00326">
    <property type="entry name" value="GTP1OBG"/>
</dbReference>
<dbReference type="Pfam" id="PF01926">
    <property type="entry name" value="MMR_HSR1"/>
    <property type="match status" value="1"/>
</dbReference>
<evidence type="ECO:0008006" key="9">
    <source>
        <dbReference type="Google" id="ProtNLM"/>
    </source>
</evidence>
<dbReference type="AlphaFoldDB" id="A0A8H7VKG4"/>
<evidence type="ECO:0000259" key="5">
    <source>
        <dbReference type="PROSITE" id="PS51710"/>
    </source>
</evidence>
<evidence type="ECO:0000313" key="8">
    <source>
        <dbReference type="Proteomes" id="UP000646827"/>
    </source>
</evidence>
<dbReference type="GO" id="GO:0042254">
    <property type="term" value="P:ribosome biogenesis"/>
    <property type="evidence" value="ECO:0007669"/>
    <property type="project" value="UniProtKB-UniRule"/>
</dbReference>
<dbReference type="Gene3D" id="2.70.210.12">
    <property type="entry name" value="GTP1/OBG domain"/>
    <property type="match status" value="1"/>
</dbReference>
<sequence length="725" mass="81341">MTIGNNFPIGYFYIISNLNGLVIDVEDPENAKIGSKIVMSQKKPESPERDSQLFIHQNGFLTNKLTGHVLDIDRAGTFMAIFTGDQHLFLDGMKEAENADDQRFGYDKEHGFIYTLSDPNIVFDIKGSKDEERGRVMVYKRKDLSEAKNQLWTVEPSDPPREPDSDDSSDEEDVGDRISAFFGNFSGWGRHKNEALDERALERAAEKVEKKKKKKSKMSYNLMAGAAAFAAVKAWEHRQEENGEEMEHSTAKKAIAVFAAAEIAKLIQERGGDDEDEEEEKKEKKKGLMEKMATAAAINYFEKKNASSDSAFHYKLRGKVTKGGNGGDGCVSFHREKFLAKGPPNGGNGGRGGNVVIRACADETTLRHLGRVCSGKRGQSGLGGGRHGTMGADLVVNVPVGTVVRERAIQPKEQDEDQFYNKESEDEVLEERWVFFPREDQQRDLPEGKVNFFKQAQRMMTQEDKYLKWRARHEDNSLIHADLTEPDQEIVICRGGAGGYGNPHFLTNENRSPKFATRGRKGETREFELELKTIADIGLVGMPNAGKSTLLGAISNAHPKQGDYAFTTLHPFVGTVDFADMYQLTVADIPGLIEGAHRNVGLGHAFLRHVERAKILVYVVDLNGESPWEDLKTLQNELEAYRPGLTKQRSLIVANKADQVRRAKDNLERLQAEVTNIPIVTVSARYEKNILKLTSTMRKMVEQVRKEEEEEAKQLELEKEDEDNL</sequence>
<evidence type="ECO:0000256" key="3">
    <source>
        <dbReference type="ARBA" id="ARBA00023134"/>
    </source>
</evidence>
<dbReference type="InterPro" id="IPR006073">
    <property type="entry name" value="GTP-bd"/>
</dbReference>
<evidence type="ECO:0000313" key="7">
    <source>
        <dbReference type="EMBL" id="KAG2219803.1"/>
    </source>
</evidence>
<feature type="region of interest" description="Disordered" evidence="4">
    <location>
        <begin position="149"/>
        <end position="173"/>
    </location>
</feature>